<keyword evidence="1" id="KW-0732">Signal</keyword>
<protein>
    <submittedName>
        <fullName evidence="2">Uncharacterized protein</fullName>
    </submittedName>
</protein>
<dbReference type="RefSeq" id="WP_146033404.1">
    <property type="nucleotide sequence ID" value="NZ_CP115543.1"/>
</dbReference>
<accession>A0ABY9YAI0</accession>
<organism evidence="2 3">
    <name type="scientific">Stenotrophomonas aracearum</name>
    <dbReference type="NCBI Taxonomy" id="3003272"/>
    <lineage>
        <taxon>Bacteria</taxon>
        <taxon>Pseudomonadati</taxon>
        <taxon>Pseudomonadota</taxon>
        <taxon>Gammaproteobacteria</taxon>
        <taxon>Lysobacterales</taxon>
        <taxon>Lysobacteraceae</taxon>
        <taxon>Stenotrophomonas</taxon>
    </lineage>
</organism>
<feature type="chain" id="PRO_5046802217" evidence="1">
    <location>
        <begin position="24"/>
        <end position="200"/>
    </location>
</feature>
<evidence type="ECO:0000313" key="2">
    <source>
        <dbReference type="EMBL" id="WNH47384.1"/>
    </source>
</evidence>
<keyword evidence="3" id="KW-1185">Reference proteome</keyword>
<feature type="signal peptide" evidence="1">
    <location>
        <begin position="1"/>
        <end position="23"/>
    </location>
</feature>
<dbReference type="EMBL" id="CP115543">
    <property type="protein sequence ID" value="WNH47384.1"/>
    <property type="molecule type" value="Genomic_DNA"/>
</dbReference>
<evidence type="ECO:0000256" key="1">
    <source>
        <dbReference type="SAM" id="SignalP"/>
    </source>
</evidence>
<gene>
    <name evidence="2" type="ORF">PDM28_11795</name>
</gene>
<sequence>MKRFSLGVAMLLLLPWCALSAQAAPASAKAAAPAGNVEPMPAANWLFVQTGNGFQSDGKTLTLKGVGEQTLMFTDRPERMTGDVSTAKFVSYWGSGKDDFQKDPPNATVSTVVNGKTDLAVVELTNPRLSGNNLTYDIRVLGGTLPDAGQHASVFIDWWYGPAMYGPRPWGWGGGPHPYPGGRCWRGPYGHLHCQPWWGY</sequence>
<proteinExistence type="predicted"/>
<evidence type="ECO:0000313" key="3">
    <source>
        <dbReference type="Proteomes" id="UP001305421"/>
    </source>
</evidence>
<reference evidence="2 3" key="1">
    <citation type="submission" date="2022-12" db="EMBL/GenBank/DDBJ databases">
        <title>Two new species, Stenotrophomonas aracearum and Stenotrophomonas oahuensis, isolated from Anthurium (Araceae family) in Hawaii.</title>
        <authorList>
            <person name="Chunag S.C."/>
            <person name="Dobhal S."/>
            <person name="Alvarez A."/>
            <person name="Arif M."/>
        </authorList>
    </citation>
    <scope>NUCLEOTIDE SEQUENCE [LARGE SCALE GENOMIC DNA]</scope>
    <source>
        <strain evidence="2 3">A5588</strain>
    </source>
</reference>
<name>A0ABY9YAI0_9GAMM</name>
<dbReference type="Proteomes" id="UP001305421">
    <property type="component" value="Chromosome"/>
</dbReference>